<accession>A0A2K9Z1L8</accession>
<evidence type="ECO:0000313" key="1">
    <source>
        <dbReference type="EMBL" id="AUW41991.1"/>
    </source>
</evidence>
<dbReference type="Proteomes" id="UP000238523">
    <property type="component" value="Chromosome"/>
</dbReference>
<sequence length="57" mass="6682">MKAGSFHGPDLSLIDPGLWSQTHVNARRRRYFKIERPHTRAYSATRLFRRVKDAVTL</sequence>
<proteinExistence type="predicted"/>
<reference evidence="1 2" key="1">
    <citation type="submission" date="2017-11" db="EMBL/GenBank/DDBJ databases">
        <title>Complete genome of Rhizobium leguminosarum Norway, an ineffective micro-symbiont.</title>
        <authorList>
            <person name="Hoffrichter A."/>
            <person name="Liang J."/>
            <person name="Brachmann A."/>
            <person name="Marin M."/>
        </authorList>
    </citation>
    <scope>NUCLEOTIDE SEQUENCE [LARGE SCALE GENOMIC DNA]</scope>
    <source>
        <strain evidence="1 2">Norway</strain>
    </source>
</reference>
<organism evidence="1 2">
    <name type="scientific">Rhizobium leguminosarum</name>
    <dbReference type="NCBI Taxonomy" id="384"/>
    <lineage>
        <taxon>Bacteria</taxon>
        <taxon>Pseudomonadati</taxon>
        <taxon>Pseudomonadota</taxon>
        <taxon>Alphaproteobacteria</taxon>
        <taxon>Hyphomicrobiales</taxon>
        <taxon>Rhizobiaceae</taxon>
        <taxon>Rhizobium/Agrobacterium group</taxon>
        <taxon>Rhizobium</taxon>
    </lineage>
</organism>
<dbReference type="AlphaFoldDB" id="A0A2K9Z1L8"/>
<dbReference type="EMBL" id="CP025012">
    <property type="protein sequence ID" value="AUW41991.1"/>
    <property type="molecule type" value="Genomic_DNA"/>
</dbReference>
<evidence type="ECO:0000313" key="2">
    <source>
        <dbReference type="Proteomes" id="UP000238523"/>
    </source>
</evidence>
<name>A0A2K9Z1L8_RHILE</name>
<gene>
    <name evidence="1" type="ORF">CUJ84_Chr001606</name>
</gene>
<protein>
    <submittedName>
        <fullName evidence="1">Uncharacterized protein</fullName>
    </submittedName>
</protein>